<gene>
    <name evidence="13" type="ORF">N300_08390</name>
</gene>
<feature type="domain" description="C2H2-type" evidence="12">
    <location>
        <begin position="29"/>
        <end position="55"/>
    </location>
</feature>
<sequence>YQCLECGKEFTRSTSLARHHPIHTGERSSKCLECGKEFTRSTSLARHHPIHTGER</sequence>
<feature type="non-terminal residue" evidence="13">
    <location>
        <position position="55"/>
    </location>
</feature>
<comment type="subcellular location">
    <subcellularLocation>
        <location evidence="1">Nucleus</location>
    </subcellularLocation>
</comment>
<dbReference type="GO" id="GO:0005634">
    <property type="term" value="C:nucleus"/>
    <property type="evidence" value="ECO:0007669"/>
    <property type="project" value="UniProtKB-SubCell"/>
</dbReference>
<evidence type="ECO:0000256" key="5">
    <source>
        <dbReference type="ARBA" id="ARBA00022771"/>
    </source>
</evidence>
<evidence type="ECO:0000256" key="3">
    <source>
        <dbReference type="ARBA" id="ARBA00022723"/>
    </source>
</evidence>
<dbReference type="Proteomes" id="UP000054308">
    <property type="component" value="Unassembled WGS sequence"/>
</dbReference>
<dbReference type="SUPFAM" id="SSF57667">
    <property type="entry name" value="beta-beta-alpha zinc fingers"/>
    <property type="match status" value="1"/>
</dbReference>
<dbReference type="Gene3D" id="3.30.160.60">
    <property type="entry name" value="Classic Zinc Finger"/>
    <property type="match status" value="2"/>
</dbReference>
<protein>
    <submittedName>
        <fullName evidence="13">Zinc finger protein 550</fullName>
    </submittedName>
</protein>
<keyword evidence="8" id="KW-0238">DNA-binding</keyword>
<dbReference type="Pfam" id="PF16622">
    <property type="entry name" value="zf-C2H2_11"/>
    <property type="match status" value="1"/>
</dbReference>
<organism evidence="13 14">
    <name type="scientific">Calypte anna</name>
    <name type="common">Anna's hummingbird</name>
    <name type="synonym">Archilochus anna</name>
    <dbReference type="NCBI Taxonomy" id="9244"/>
    <lineage>
        <taxon>Eukaryota</taxon>
        <taxon>Metazoa</taxon>
        <taxon>Chordata</taxon>
        <taxon>Craniata</taxon>
        <taxon>Vertebrata</taxon>
        <taxon>Euteleostomi</taxon>
        <taxon>Archelosauria</taxon>
        <taxon>Archosauria</taxon>
        <taxon>Dinosauria</taxon>
        <taxon>Saurischia</taxon>
        <taxon>Theropoda</taxon>
        <taxon>Coelurosauria</taxon>
        <taxon>Aves</taxon>
        <taxon>Neognathae</taxon>
        <taxon>Neoaves</taxon>
        <taxon>Strisores</taxon>
        <taxon>Apodiformes</taxon>
        <taxon>Trochilidae</taxon>
        <taxon>Calypte</taxon>
    </lineage>
</organism>
<dbReference type="FunFam" id="3.30.160.60:FF:002343">
    <property type="entry name" value="Zinc finger protein 33A"/>
    <property type="match status" value="1"/>
</dbReference>
<proteinExistence type="inferred from homology"/>
<accession>A0A091I063</accession>
<evidence type="ECO:0000256" key="6">
    <source>
        <dbReference type="ARBA" id="ARBA00022833"/>
    </source>
</evidence>
<dbReference type="InterPro" id="IPR013087">
    <property type="entry name" value="Znf_C2H2_type"/>
</dbReference>
<dbReference type="PROSITE" id="PS50157">
    <property type="entry name" value="ZINC_FINGER_C2H2_2"/>
    <property type="match status" value="2"/>
</dbReference>
<keyword evidence="7" id="KW-0805">Transcription regulation</keyword>
<keyword evidence="14" id="KW-1185">Reference proteome</keyword>
<evidence type="ECO:0000313" key="14">
    <source>
        <dbReference type="Proteomes" id="UP000054308"/>
    </source>
</evidence>
<dbReference type="SMART" id="SM00355">
    <property type="entry name" value="ZnF_C2H2"/>
    <property type="match status" value="2"/>
</dbReference>
<dbReference type="FunFam" id="3.30.160.60:FF:000739">
    <property type="entry name" value="Zgc:171418 protein"/>
    <property type="match status" value="1"/>
</dbReference>
<keyword evidence="4" id="KW-0677">Repeat</keyword>
<evidence type="ECO:0000256" key="11">
    <source>
        <dbReference type="PROSITE-ProRule" id="PRU00042"/>
    </source>
</evidence>
<dbReference type="STRING" id="9244.A0A091I063"/>
<keyword evidence="5 11" id="KW-0863">Zinc-finger</keyword>
<comment type="similarity">
    <text evidence="2">Belongs to the krueppel C2H2-type zinc-finger protein family.</text>
</comment>
<evidence type="ECO:0000256" key="10">
    <source>
        <dbReference type="ARBA" id="ARBA00023242"/>
    </source>
</evidence>
<feature type="non-terminal residue" evidence="13">
    <location>
        <position position="1"/>
    </location>
</feature>
<evidence type="ECO:0000259" key="12">
    <source>
        <dbReference type="PROSITE" id="PS50157"/>
    </source>
</evidence>
<evidence type="ECO:0000256" key="9">
    <source>
        <dbReference type="ARBA" id="ARBA00023163"/>
    </source>
</evidence>
<evidence type="ECO:0000256" key="7">
    <source>
        <dbReference type="ARBA" id="ARBA00023015"/>
    </source>
</evidence>
<dbReference type="PANTHER" id="PTHR23235:SF178">
    <property type="entry name" value="C2H2-TYPE DOMAIN-CONTAINING PROTEIN-RELATED"/>
    <property type="match status" value="1"/>
</dbReference>
<keyword evidence="10" id="KW-0539">Nucleus</keyword>
<feature type="domain" description="C2H2-type" evidence="12">
    <location>
        <begin position="1"/>
        <end position="28"/>
    </location>
</feature>
<dbReference type="GO" id="GO:0000981">
    <property type="term" value="F:DNA-binding transcription factor activity, RNA polymerase II-specific"/>
    <property type="evidence" value="ECO:0007669"/>
    <property type="project" value="TreeGrafter"/>
</dbReference>
<evidence type="ECO:0000313" key="13">
    <source>
        <dbReference type="EMBL" id="KFP00803.1"/>
    </source>
</evidence>
<dbReference type="InterPro" id="IPR036236">
    <property type="entry name" value="Znf_C2H2_sf"/>
</dbReference>
<evidence type="ECO:0000256" key="4">
    <source>
        <dbReference type="ARBA" id="ARBA00022737"/>
    </source>
</evidence>
<evidence type="ECO:0000256" key="8">
    <source>
        <dbReference type="ARBA" id="ARBA00023125"/>
    </source>
</evidence>
<evidence type="ECO:0000256" key="2">
    <source>
        <dbReference type="ARBA" id="ARBA00006991"/>
    </source>
</evidence>
<dbReference type="PANTHER" id="PTHR23235">
    <property type="entry name" value="KRUEPPEL-LIKE TRANSCRIPTION FACTOR"/>
    <property type="match status" value="1"/>
</dbReference>
<keyword evidence="9" id="KW-0804">Transcription</keyword>
<reference evidence="13 14" key="1">
    <citation type="submission" date="2014-04" db="EMBL/GenBank/DDBJ databases">
        <title>Genome evolution of avian class.</title>
        <authorList>
            <person name="Zhang G."/>
            <person name="Li C."/>
        </authorList>
    </citation>
    <scope>NUCLEOTIDE SEQUENCE [LARGE SCALE GENOMIC DNA]</scope>
    <source>
        <strain evidence="13">BGI_N300</strain>
    </source>
</reference>
<dbReference type="AlphaFoldDB" id="A0A091I063"/>
<evidence type="ECO:0000256" key="1">
    <source>
        <dbReference type="ARBA" id="ARBA00004123"/>
    </source>
</evidence>
<name>A0A091I063_CALAN</name>
<dbReference type="InterPro" id="IPR041697">
    <property type="entry name" value="Znf-C2H2_11"/>
</dbReference>
<dbReference type="EMBL" id="KL217991">
    <property type="protein sequence ID" value="KFP00803.1"/>
    <property type="molecule type" value="Genomic_DNA"/>
</dbReference>
<keyword evidence="6" id="KW-0862">Zinc</keyword>
<dbReference type="GO" id="GO:0008270">
    <property type="term" value="F:zinc ion binding"/>
    <property type="evidence" value="ECO:0007669"/>
    <property type="project" value="UniProtKB-KW"/>
</dbReference>
<keyword evidence="3" id="KW-0479">Metal-binding</keyword>
<dbReference type="Pfam" id="PF00096">
    <property type="entry name" value="zf-C2H2"/>
    <property type="match status" value="1"/>
</dbReference>
<dbReference type="PROSITE" id="PS00028">
    <property type="entry name" value="ZINC_FINGER_C2H2_1"/>
    <property type="match status" value="2"/>
</dbReference>
<dbReference type="GO" id="GO:0000978">
    <property type="term" value="F:RNA polymerase II cis-regulatory region sequence-specific DNA binding"/>
    <property type="evidence" value="ECO:0007669"/>
    <property type="project" value="TreeGrafter"/>
</dbReference>